<dbReference type="Proteomes" id="UP000294360">
    <property type="component" value="Plasmid 2"/>
</dbReference>
<proteinExistence type="predicted"/>
<accession>A0A4V6YUK7</accession>
<dbReference type="AlphaFoldDB" id="A0A4V6YUK7"/>
<dbReference type="KEGG" id="mtun:MTUNDRAET4_0027.1"/>
<gene>
    <name evidence="1" type="ORF">MTUNDRAET4_0027</name>
</gene>
<protein>
    <submittedName>
        <fullName evidence="1">Uncharacterized protein</fullName>
    </submittedName>
</protein>
<keyword evidence="1" id="KW-0614">Plasmid</keyword>
<evidence type="ECO:0000313" key="2">
    <source>
        <dbReference type="Proteomes" id="UP000294360"/>
    </source>
</evidence>
<reference evidence="1 2" key="1">
    <citation type="submission" date="2019-03" db="EMBL/GenBank/DDBJ databases">
        <authorList>
            <person name="Kox A.R. M."/>
        </authorList>
    </citation>
    <scope>NUCLEOTIDE SEQUENCE [LARGE SCALE GENOMIC DNA]</scope>
    <source>
        <strain evidence="1">MTUNDRAET4 annotated genome</strain>
        <plasmid evidence="2">2</plasmid>
    </source>
</reference>
<organism evidence="1 2">
    <name type="scientific">Methylocella tundrae</name>
    <dbReference type="NCBI Taxonomy" id="227605"/>
    <lineage>
        <taxon>Bacteria</taxon>
        <taxon>Pseudomonadati</taxon>
        <taxon>Pseudomonadota</taxon>
        <taxon>Alphaproteobacteria</taxon>
        <taxon>Hyphomicrobiales</taxon>
        <taxon>Beijerinckiaceae</taxon>
        <taxon>Methylocella</taxon>
    </lineage>
</organism>
<dbReference type="EMBL" id="LR536451">
    <property type="protein sequence ID" value="VFU16266.1"/>
    <property type="molecule type" value="Genomic_DNA"/>
</dbReference>
<evidence type="ECO:0000313" key="1">
    <source>
        <dbReference type="EMBL" id="VFU16266.1"/>
    </source>
</evidence>
<name>A0A4V6YUK7_METTU</name>
<sequence>MQRHELTFNDGIVRSGRPSSATGLKGVCWLNARWLATVFLPRSELQAGARLSIARVQERVSNDRKIDERAKSNVAMAVRTNVAGSRSKAS</sequence>
<geneLocation type="plasmid" evidence="1 2">
    <name>2</name>
</geneLocation>